<dbReference type="GO" id="GO:0005634">
    <property type="term" value="C:nucleus"/>
    <property type="evidence" value="ECO:0007669"/>
    <property type="project" value="TreeGrafter"/>
</dbReference>
<keyword evidence="2" id="KW-1185">Reference proteome</keyword>
<dbReference type="GO" id="GO:0000381">
    <property type="term" value="P:regulation of alternative mRNA splicing, via spliceosome"/>
    <property type="evidence" value="ECO:0007669"/>
    <property type="project" value="TreeGrafter"/>
</dbReference>
<accession>A0A915P360</accession>
<dbReference type="SUPFAM" id="SSF54791">
    <property type="entry name" value="Eukaryotic type KH-domain (KH-domain type I)"/>
    <property type="match status" value="1"/>
</dbReference>
<dbReference type="InterPro" id="IPR045071">
    <property type="entry name" value="BBP-like"/>
</dbReference>
<reference evidence="3" key="1">
    <citation type="submission" date="2022-11" db="UniProtKB">
        <authorList>
            <consortium name="WormBaseParasite"/>
        </authorList>
    </citation>
    <scope>IDENTIFICATION</scope>
</reference>
<dbReference type="PANTHER" id="PTHR11208:SF42">
    <property type="entry name" value="QUAKING RELATED 54B, ISOFORM E"/>
    <property type="match status" value="1"/>
</dbReference>
<organism evidence="2 3">
    <name type="scientific">Meloidogyne floridensis</name>
    <dbReference type="NCBI Taxonomy" id="298350"/>
    <lineage>
        <taxon>Eukaryota</taxon>
        <taxon>Metazoa</taxon>
        <taxon>Ecdysozoa</taxon>
        <taxon>Nematoda</taxon>
        <taxon>Chromadorea</taxon>
        <taxon>Rhabditida</taxon>
        <taxon>Tylenchina</taxon>
        <taxon>Tylenchomorpha</taxon>
        <taxon>Tylenchoidea</taxon>
        <taxon>Meloidogynidae</taxon>
        <taxon>Meloidogyninae</taxon>
        <taxon>Meloidogyne</taxon>
    </lineage>
</organism>
<dbReference type="WBParaSite" id="scf7180000422884.g9777">
    <property type="protein sequence ID" value="scf7180000422884.g9777"/>
    <property type="gene ID" value="scf7180000422884.g9777"/>
</dbReference>
<evidence type="ECO:0000313" key="2">
    <source>
        <dbReference type="Proteomes" id="UP000887560"/>
    </source>
</evidence>
<dbReference type="Gene3D" id="3.30.1370.10">
    <property type="entry name" value="K Homology domain, type 1"/>
    <property type="match status" value="1"/>
</dbReference>
<dbReference type="Proteomes" id="UP000887560">
    <property type="component" value="Unplaced"/>
</dbReference>
<dbReference type="PANTHER" id="PTHR11208">
    <property type="entry name" value="RNA-BINDING PROTEIN RELATED"/>
    <property type="match status" value="1"/>
</dbReference>
<feature type="region of interest" description="Disordered" evidence="1">
    <location>
        <begin position="522"/>
        <end position="547"/>
    </location>
</feature>
<proteinExistence type="predicted"/>
<sequence length="547" mass="62645">MDFIDLVESSPEPYDDHRTSAFQMEGSRTVKSERSGIRWGTNCNLNEQSSLTVPGGFGFARSRGSRIDDYTDSFGRVESTQFFNRSTNGTRFFENRLSEGGGRENRGVFERGRKLVSSGSERGEGYENQDVGGGFFSSGLNLQLLHRVRSARHADNNDLSHQSATIESSLKRQSLPIIYGTRKRQFFDDPPVSIKRTIGSNSLQNESHMTLAAKQPRFSFVSVLAFEMRQETNFINSLDDPINVNLNHSKRLLNTEITKLEESFNTEWLELDNKRIRICRYVLVPTYRYPKVFLNFYFFFNFFLLKINFVGRLIGVKGLTLQKICKKYKCFLSIQGAHSTKDRTQEIELLNSGDPRYAHFAGPLHVRVDVYSVPHIAHMRMAAVLNLLHKAFIPGNDFDLDAFLEDVDLQQYNKENKGSPPPTEAEITRRYEVEAANLKGDFEEIKKYEKHQSPKIYKKQNLIENSAEELNSNDNIPTQSTDIIGGNKNNIGTFFGRKLNPNERNKLDFSLGRIRKEANVRHENNNNNTQTVVYNIDDDDDDSSVFQ</sequence>
<protein>
    <submittedName>
        <fullName evidence="3">KH domain-containing protein</fullName>
    </submittedName>
</protein>
<dbReference type="GO" id="GO:0003729">
    <property type="term" value="F:mRNA binding"/>
    <property type="evidence" value="ECO:0007669"/>
    <property type="project" value="TreeGrafter"/>
</dbReference>
<name>A0A915P360_9BILA</name>
<dbReference type="AlphaFoldDB" id="A0A915P360"/>
<dbReference type="InterPro" id="IPR036612">
    <property type="entry name" value="KH_dom_type_1_sf"/>
</dbReference>
<feature type="compositionally biased region" description="Acidic residues" evidence="1">
    <location>
        <begin position="536"/>
        <end position="547"/>
    </location>
</feature>
<evidence type="ECO:0000256" key="1">
    <source>
        <dbReference type="SAM" id="MobiDB-lite"/>
    </source>
</evidence>
<evidence type="ECO:0000313" key="3">
    <source>
        <dbReference type="WBParaSite" id="scf7180000422884.g9777"/>
    </source>
</evidence>